<feature type="signal peptide" evidence="1">
    <location>
        <begin position="1"/>
        <end position="22"/>
    </location>
</feature>
<sequence length="277" mass="30096" precursor="true">MRHLSCLISFVVLLLASATLSAQTPDEITALIARLVELDSIDLAKEVKFRPGLEPPLHELDADESAMKVLSNPYEVFGQNKPGAAGWYRISFVVPEKLGKIAIPKNGYNLGIETNCLGRWETYAYINGKPAGLWSKDGMQMNQDQRPTVWMSNAPMPTKAGDKITFAILNTASPLGRGSPDGFGLRHLRIRFALAHTASRRPFYGDVLAPGQGNGLHGARELLSTRQGDDLTALQAKLKGPLSRIDAVFAAGETGKLDELSKAMKDASVEINEALKK</sequence>
<gene>
    <name evidence="2" type="ORF">ETAA8_50870</name>
</gene>
<name>A0A517YIC2_9BACT</name>
<dbReference type="Proteomes" id="UP000315017">
    <property type="component" value="Chromosome"/>
</dbReference>
<evidence type="ECO:0000256" key="1">
    <source>
        <dbReference type="SAM" id="SignalP"/>
    </source>
</evidence>
<dbReference type="KEGG" id="aagg:ETAA8_50870"/>
<keyword evidence="3" id="KW-1185">Reference proteome</keyword>
<proteinExistence type="predicted"/>
<dbReference type="RefSeq" id="WP_145094640.1">
    <property type="nucleotide sequence ID" value="NZ_CP036274.1"/>
</dbReference>
<evidence type="ECO:0000313" key="2">
    <source>
        <dbReference type="EMBL" id="QDU29969.1"/>
    </source>
</evidence>
<feature type="chain" id="PRO_5022109766" evidence="1">
    <location>
        <begin position="23"/>
        <end position="277"/>
    </location>
</feature>
<dbReference type="EMBL" id="CP036274">
    <property type="protein sequence ID" value="QDU29969.1"/>
    <property type="molecule type" value="Genomic_DNA"/>
</dbReference>
<reference evidence="2 3" key="1">
    <citation type="submission" date="2019-02" db="EMBL/GenBank/DDBJ databases">
        <title>Deep-cultivation of Planctomycetes and their phenomic and genomic characterization uncovers novel biology.</title>
        <authorList>
            <person name="Wiegand S."/>
            <person name="Jogler M."/>
            <person name="Boedeker C."/>
            <person name="Pinto D."/>
            <person name="Vollmers J."/>
            <person name="Rivas-Marin E."/>
            <person name="Kohn T."/>
            <person name="Peeters S.H."/>
            <person name="Heuer A."/>
            <person name="Rast P."/>
            <person name="Oberbeckmann S."/>
            <person name="Bunk B."/>
            <person name="Jeske O."/>
            <person name="Meyerdierks A."/>
            <person name="Storesund J.E."/>
            <person name="Kallscheuer N."/>
            <person name="Luecker S."/>
            <person name="Lage O.M."/>
            <person name="Pohl T."/>
            <person name="Merkel B.J."/>
            <person name="Hornburger P."/>
            <person name="Mueller R.-W."/>
            <person name="Bruemmer F."/>
            <person name="Labrenz M."/>
            <person name="Spormann A.M."/>
            <person name="Op den Camp H."/>
            <person name="Overmann J."/>
            <person name="Amann R."/>
            <person name="Jetten M.S.M."/>
            <person name="Mascher T."/>
            <person name="Medema M.H."/>
            <person name="Devos D.P."/>
            <person name="Kaster A.-K."/>
            <person name="Ovreas L."/>
            <person name="Rohde M."/>
            <person name="Galperin M.Y."/>
            <person name="Jogler C."/>
        </authorList>
    </citation>
    <scope>NUCLEOTIDE SEQUENCE [LARGE SCALE GENOMIC DNA]</scope>
    <source>
        <strain evidence="2 3">ETA_A8</strain>
    </source>
</reference>
<protein>
    <submittedName>
        <fullName evidence="2">Uncharacterized protein</fullName>
    </submittedName>
</protein>
<organism evidence="2 3">
    <name type="scientific">Anatilimnocola aggregata</name>
    <dbReference type="NCBI Taxonomy" id="2528021"/>
    <lineage>
        <taxon>Bacteria</taxon>
        <taxon>Pseudomonadati</taxon>
        <taxon>Planctomycetota</taxon>
        <taxon>Planctomycetia</taxon>
        <taxon>Pirellulales</taxon>
        <taxon>Pirellulaceae</taxon>
        <taxon>Anatilimnocola</taxon>
    </lineage>
</organism>
<accession>A0A517YIC2</accession>
<keyword evidence="1" id="KW-0732">Signal</keyword>
<evidence type="ECO:0000313" key="3">
    <source>
        <dbReference type="Proteomes" id="UP000315017"/>
    </source>
</evidence>
<dbReference type="AlphaFoldDB" id="A0A517YIC2"/>